<name>A0A0L0F423_9EUKA</name>
<proteinExistence type="predicted"/>
<accession>A0A0L0F423</accession>
<feature type="non-terminal residue" evidence="1">
    <location>
        <position position="52"/>
    </location>
</feature>
<dbReference type="EMBL" id="KQ249922">
    <property type="protein sequence ID" value="KNC70928.1"/>
    <property type="molecule type" value="Genomic_DNA"/>
</dbReference>
<gene>
    <name evidence="1" type="ORF">SARC_16540</name>
</gene>
<evidence type="ECO:0000313" key="1">
    <source>
        <dbReference type="EMBL" id="KNC70928.1"/>
    </source>
</evidence>
<evidence type="ECO:0000313" key="2">
    <source>
        <dbReference type="Proteomes" id="UP000054560"/>
    </source>
</evidence>
<dbReference type="AlphaFoldDB" id="A0A0L0F423"/>
<protein>
    <submittedName>
        <fullName evidence="1">Uncharacterized protein</fullName>
    </submittedName>
</protein>
<organism evidence="1 2">
    <name type="scientific">Sphaeroforma arctica JP610</name>
    <dbReference type="NCBI Taxonomy" id="667725"/>
    <lineage>
        <taxon>Eukaryota</taxon>
        <taxon>Ichthyosporea</taxon>
        <taxon>Ichthyophonida</taxon>
        <taxon>Sphaeroforma</taxon>
    </lineage>
</organism>
<dbReference type="RefSeq" id="XP_014144830.1">
    <property type="nucleotide sequence ID" value="XM_014289355.1"/>
</dbReference>
<reference evidence="1 2" key="1">
    <citation type="submission" date="2011-02" db="EMBL/GenBank/DDBJ databases">
        <title>The Genome Sequence of Sphaeroforma arctica JP610.</title>
        <authorList>
            <consortium name="The Broad Institute Genome Sequencing Platform"/>
            <person name="Russ C."/>
            <person name="Cuomo C."/>
            <person name="Young S.K."/>
            <person name="Zeng Q."/>
            <person name="Gargeya S."/>
            <person name="Alvarado L."/>
            <person name="Berlin A."/>
            <person name="Chapman S.B."/>
            <person name="Chen Z."/>
            <person name="Freedman E."/>
            <person name="Gellesch M."/>
            <person name="Goldberg J."/>
            <person name="Griggs A."/>
            <person name="Gujja S."/>
            <person name="Heilman E."/>
            <person name="Heiman D."/>
            <person name="Howarth C."/>
            <person name="Mehta T."/>
            <person name="Neiman D."/>
            <person name="Pearson M."/>
            <person name="Roberts A."/>
            <person name="Saif S."/>
            <person name="Shea T."/>
            <person name="Shenoy N."/>
            <person name="Sisk P."/>
            <person name="Stolte C."/>
            <person name="Sykes S."/>
            <person name="White J."/>
            <person name="Yandava C."/>
            <person name="Burger G."/>
            <person name="Gray M.W."/>
            <person name="Holland P.W.H."/>
            <person name="King N."/>
            <person name="Lang F.B.F."/>
            <person name="Roger A.J."/>
            <person name="Ruiz-Trillo I."/>
            <person name="Haas B."/>
            <person name="Nusbaum C."/>
            <person name="Birren B."/>
        </authorList>
    </citation>
    <scope>NUCLEOTIDE SEQUENCE [LARGE SCALE GENOMIC DNA]</scope>
    <source>
        <strain evidence="1 2">JP610</strain>
    </source>
</reference>
<sequence>MEVYHWALGEQDITLYYEVLTSLWKLDERNHLFKGQEFMLKCRESFASRLMN</sequence>
<keyword evidence="2" id="KW-1185">Reference proteome</keyword>
<dbReference type="Proteomes" id="UP000054560">
    <property type="component" value="Unassembled WGS sequence"/>
</dbReference>
<dbReference type="GeneID" id="25917044"/>